<proteinExistence type="predicted"/>
<dbReference type="Proteomes" id="UP001201812">
    <property type="component" value="Unassembled WGS sequence"/>
</dbReference>
<keyword evidence="2" id="KW-1185">Reference proteome</keyword>
<sequence length="405" mass="47965">MWVHKKKTFLLPRLINDENEPIVEANSGKKHRRQKNPVKFADDILLDCLKFVSWKCINKCQQIDRNWFRLIYREKSRENDKSALPPALLEKFEMSKPDHYYTVHQELKELQDQEMHCVKRCESMIAARMPPTFSGRSEIYNVTNRAQEIHLGISVSKDRDIAIHEYDKKYERIFSWMFDNEIGSPFWAHIQHWFSHLLEPHGVIKSVKLVPFDLKILKDLKKSNSNLVNKIFAEELHIDFEFHEFDWVTNFCSKYCSAMTLGWTFDSINKEKWDSDEESLKECVDTIRGFIGSQGHNFDKIEIVACWLGHIDKLATEIVQMFKNHEDPSKMIQEISLERIVDEPDADSYVKRIKERFPFCLDGTEADIYKRTYKNQNSDYTLETTQSADDILRTIYFTIMKPITQ</sequence>
<gene>
    <name evidence="1" type="ORF">DdX_06749</name>
</gene>
<protein>
    <submittedName>
        <fullName evidence="1">Uncharacterized protein</fullName>
    </submittedName>
</protein>
<dbReference type="EMBL" id="JAKKPZ010000008">
    <property type="protein sequence ID" value="KAI1718327.1"/>
    <property type="molecule type" value="Genomic_DNA"/>
</dbReference>
<name>A0AAD4R927_9BILA</name>
<evidence type="ECO:0000313" key="2">
    <source>
        <dbReference type="Proteomes" id="UP001201812"/>
    </source>
</evidence>
<dbReference type="AlphaFoldDB" id="A0AAD4R927"/>
<evidence type="ECO:0000313" key="1">
    <source>
        <dbReference type="EMBL" id="KAI1718327.1"/>
    </source>
</evidence>
<comment type="caution">
    <text evidence="1">The sequence shown here is derived from an EMBL/GenBank/DDBJ whole genome shotgun (WGS) entry which is preliminary data.</text>
</comment>
<reference evidence="1" key="1">
    <citation type="submission" date="2022-01" db="EMBL/GenBank/DDBJ databases">
        <title>Genome Sequence Resource for Two Populations of Ditylenchus destructor, the Migratory Endoparasitic Phytonematode.</title>
        <authorList>
            <person name="Zhang H."/>
            <person name="Lin R."/>
            <person name="Xie B."/>
        </authorList>
    </citation>
    <scope>NUCLEOTIDE SEQUENCE</scope>
    <source>
        <strain evidence="1">BazhouSP</strain>
    </source>
</reference>
<organism evidence="1 2">
    <name type="scientific">Ditylenchus destructor</name>
    <dbReference type="NCBI Taxonomy" id="166010"/>
    <lineage>
        <taxon>Eukaryota</taxon>
        <taxon>Metazoa</taxon>
        <taxon>Ecdysozoa</taxon>
        <taxon>Nematoda</taxon>
        <taxon>Chromadorea</taxon>
        <taxon>Rhabditida</taxon>
        <taxon>Tylenchina</taxon>
        <taxon>Tylenchomorpha</taxon>
        <taxon>Sphaerularioidea</taxon>
        <taxon>Anguinidae</taxon>
        <taxon>Anguininae</taxon>
        <taxon>Ditylenchus</taxon>
    </lineage>
</organism>
<accession>A0AAD4R927</accession>